<dbReference type="PANTHER" id="PTHR10037:SF62">
    <property type="entry name" value="SODIUM CHANNEL PROTEIN 60E"/>
    <property type="match status" value="1"/>
</dbReference>
<sequence>SCKTNYTCMGDVGGNPNYGFTNFDHIGWALLTSFQLLTLDYWEDIFLKITRTGGPSNGVFFIVIVFFGSYYLLNLMLARHANKISTINVRLTRLSRVVSRRQSAVSSRRISTSTVPMTWNTWNKSGANVLALDAAPLNQKLACKTVAFADIAGGEEAVVKIIALRRAYFADSWNVFDFTIVVVSVLDAAIQGTGRLSVMRTYRLLRLFRLALSWMTMRILLRITIDTMGELLNLTIVLSIIVFIFAVAGMKLFAKDYQTFDFGGSEAERWNFKDFFHSFLMVFRILCGEWVEPLWECMRAAGETCLVIFLPAVIIGNLMFLNLFLALLLNAFASTTIRRHKKQLEMVESHKTAQKFLEYCLHPCRKTPQEDEAERRSSFSQDEEERVLAALKLWGAVASEQSEDTELRPRFRASVTNLDITLFGSPVDPVLGSSVASDRDSPVDHLHPTFQAEGPDASDSSARHTQDTFSSAVPNTGTVTLIKSAAADDVEYELEFAVAETESTGSCEMTLADVSKTHVAHRERLRKPPLCFPKCAHTRSSWRKFRMTLVNIVDHVGFESAMLFLLFIQDFALAFEDVYLYQKPLLKSVLRKIDISLCAMFIVEMIMKWFGYGLTYCFTHFFTLLDFTVNVVSKGNTQRATVVSLYTEEQGVNHKTIFFALRTVRAVRPFRVAIRWHNMGVVVKLLIQVIPAIFNVFLVVSLFWFVFSVVGVHFFKGKFYKCVNASTGVALSYTVVPNRSYCEATGQRWENSKINFDNAAAGLLALFQVATFEGWMEVMQDAVDSTEIDEQPRFEASKYVAYGYFVAFIIFGSFFTLKLFISVIIDNYMSMKDKV</sequence>
<evidence type="ECO:0000256" key="5">
    <source>
        <dbReference type="SAM" id="MobiDB-lite"/>
    </source>
</evidence>
<feature type="transmembrane region" description="Helical" evidence="6">
    <location>
        <begin position="549"/>
        <end position="568"/>
    </location>
</feature>
<dbReference type="InterPro" id="IPR043203">
    <property type="entry name" value="VGCC_Ca_Na"/>
</dbReference>
<evidence type="ECO:0000256" key="1">
    <source>
        <dbReference type="ARBA" id="ARBA00004141"/>
    </source>
</evidence>
<feature type="non-terminal residue" evidence="8">
    <location>
        <position position="1"/>
    </location>
</feature>
<evidence type="ECO:0000313" key="9">
    <source>
        <dbReference type="Proteomes" id="UP001519460"/>
    </source>
</evidence>
<dbReference type="Pfam" id="PF00520">
    <property type="entry name" value="Ion_trans"/>
    <property type="match status" value="3"/>
</dbReference>
<dbReference type="SUPFAM" id="SSF81324">
    <property type="entry name" value="Voltage-gated potassium channels"/>
    <property type="match status" value="2"/>
</dbReference>
<reference evidence="8 9" key="1">
    <citation type="journal article" date="2023" name="Sci. Data">
        <title>Genome assembly of the Korean intertidal mud-creeper Batillaria attramentaria.</title>
        <authorList>
            <person name="Patra A.K."/>
            <person name="Ho P.T."/>
            <person name="Jun S."/>
            <person name="Lee S.J."/>
            <person name="Kim Y."/>
            <person name="Won Y.J."/>
        </authorList>
    </citation>
    <scope>NUCLEOTIDE SEQUENCE [LARGE SCALE GENOMIC DNA]</scope>
    <source>
        <strain evidence="8">Wonlab-2016</strain>
    </source>
</reference>
<feature type="region of interest" description="Disordered" evidence="5">
    <location>
        <begin position="433"/>
        <end position="470"/>
    </location>
</feature>
<dbReference type="InterPro" id="IPR005821">
    <property type="entry name" value="Ion_trans_dom"/>
</dbReference>
<feature type="transmembrane region" description="Helical" evidence="6">
    <location>
        <begin position="609"/>
        <end position="629"/>
    </location>
</feature>
<evidence type="ECO:0000259" key="7">
    <source>
        <dbReference type="Pfam" id="PF00520"/>
    </source>
</evidence>
<evidence type="ECO:0000256" key="4">
    <source>
        <dbReference type="ARBA" id="ARBA00023136"/>
    </source>
</evidence>
<dbReference type="GO" id="GO:0016020">
    <property type="term" value="C:membrane"/>
    <property type="evidence" value="ECO:0007669"/>
    <property type="project" value="UniProtKB-SubCell"/>
</dbReference>
<dbReference type="Proteomes" id="UP001519460">
    <property type="component" value="Unassembled WGS sequence"/>
</dbReference>
<accession>A0ABD0KZT8</accession>
<evidence type="ECO:0000256" key="6">
    <source>
        <dbReference type="SAM" id="Phobius"/>
    </source>
</evidence>
<name>A0ABD0KZT8_9CAEN</name>
<feature type="domain" description="Ion transport" evidence="7">
    <location>
        <begin position="12"/>
        <end position="88"/>
    </location>
</feature>
<dbReference type="AlphaFoldDB" id="A0ABD0KZT8"/>
<feature type="compositionally biased region" description="Basic and acidic residues" evidence="5">
    <location>
        <begin position="437"/>
        <end position="447"/>
    </location>
</feature>
<proteinExistence type="predicted"/>
<keyword evidence="3 6" id="KW-1133">Transmembrane helix</keyword>
<organism evidence="8 9">
    <name type="scientific">Batillaria attramentaria</name>
    <dbReference type="NCBI Taxonomy" id="370345"/>
    <lineage>
        <taxon>Eukaryota</taxon>
        <taxon>Metazoa</taxon>
        <taxon>Spiralia</taxon>
        <taxon>Lophotrochozoa</taxon>
        <taxon>Mollusca</taxon>
        <taxon>Gastropoda</taxon>
        <taxon>Caenogastropoda</taxon>
        <taxon>Sorbeoconcha</taxon>
        <taxon>Cerithioidea</taxon>
        <taxon>Batillariidae</taxon>
        <taxon>Batillaria</taxon>
    </lineage>
</organism>
<feature type="domain" description="Ion transport" evidence="7">
    <location>
        <begin position="558"/>
        <end position="834"/>
    </location>
</feature>
<feature type="transmembrane region" description="Helical" evidence="6">
    <location>
        <begin position="801"/>
        <end position="825"/>
    </location>
</feature>
<dbReference type="PANTHER" id="PTHR10037">
    <property type="entry name" value="VOLTAGE-GATED CATION CHANNEL CALCIUM AND SODIUM"/>
    <property type="match status" value="1"/>
</dbReference>
<evidence type="ECO:0000256" key="3">
    <source>
        <dbReference type="ARBA" id="ARBA00022989"/>
    </source>
</evidence>
<protein>
    <recommendedName>
        <fullName evidence="7">Ion transport domain-containing protein</fullName>
    </recommendedName>
</protein>
<dbReference type="InterPro" id="IPR027359">
    <property type="entry name" value="Volt_channel_dom_sf"/>
</dbReference>
<keyword evidence="4 6" id="KW-0472">Membrane</keyword>
<feature type="transmembrane region" description="Helical" evidence="6">
    <location>
        <begin position="685"/>
        <end position="707"/>
    </location>
</feature>
<keyword evidence="9" id="KW-1185">Reference proteome</keyword>
<feature type="transmembrane region" description="Helical" evidence="6">
    <location>
        <begin position="231"/>
        <end position="254"/>
    </location>
</feature>
<feature type="transmembrane region" description="Helical" evidence="6">
    <location>
        <begin position="58"/>
        <end position="77"/>
    </location>
</feature>
<keyword evidence="2 6" id="KW-0812">Transmembrane</keyword>
<feature type="transmembrane region" description="Helical" evidence="6">
    <location>
        <begin position="307"/>
        <end position="333"/>
    </location>
</feature>
<comment type="caution">
    <text evidence="8">The sequence shown here is derived from an EMBL/GenBank/DDBJ whole genome shotgun (WGS) entry which is preliminary data.</text>
</comment>
<dbReference type="Gene3D" id="1.20.120.350">
    <property type="entry name" value="Voltage-gated potassium channels. Chain C"/>
    <property type="match status" value="2"/>
</dbReference>
<evidence type="ECO:0000256" key="2">
    <source>
        <dbReference type="ARBA" id="ARBA00022692"/>
    </source>
</evidence>
<dbReference type="EMBL" id="JACVVK020000101">
    <property type="protein sequence ID" value="KAK7492682.1"/>
    <property type="molecule type" value="Genomic_DNA"/>
</dbReference>
<dbReference type="Gene3D" id="1.10.287.70">
    <property type="match status" value="3"/>
</dbReference>
<evidence type="ECO:0000313" key="8">
    <source>
        <dbReference type="EMBL" id="KAK7492682.1"/>
    </source>
</evidence>
<feature type="domain" description="Ion transport" evidence="7">
    <location>
        <begin position="156"/>
        <end position="338"/>
    </location>
</feature>
<comment type="subcellular location">
    <subcellularLocation>
        <location evidence="1">Membrane</location>
        <topology evidence="1">Multi-pass membrane protein</topology>
    </subcellularLocation>
</comment>
<gene>
    <name evidence="8" type="ORF">BaRGS_00016161</name>
</gene>